<proteinExistence type="predicted"/>
<keyword evidence="2" id="KW-1185">Reference proteome</keyword>
<accession>A0A2K8U959</accession>
<dbReference type="InterPro" id="IPR025904">
    <property type="entry name" value="Tubulin-like"/>
</dbReference>
<reference evidence="1 2" key="1">
    <citation type="submission" date="2017-03" db="EMBL/GenBank/DDBJ databases">
        <title>Complete genome sequence of Candidatus 'Thiodictyon syntrophicum' sp. nov. strain Cad16T, a photolithoautotroph purple sulfur bacterium isolated from an alpine meromictic lake.</title>
        <authorList>
            <person name="Luedin S.M."/>
            <person name="Pothier J.F."/>
            <person name="Danza F."/>
            <person name="Storelli N."/>
            <person name="Wittwer M."/>
            <person name="Tonolla M."/>
        </authorList>
    </citation>
    <scope>NUCLEOTIDE SEQUENCE [LARGE SCALE GENOMIC DNA]</scope>
    <source>
        <strain evidence="1 2">Cad16T</strain>
    </source>
</reference>
<evidence type="ECO:0000313" key="2">
    <source>
        <dbReference type="Proteomes" id="UP000232638"/>
    </source>
</evidence>
<dbReference type="OrthoDB" id="174139at2"/>
<dbReference type="RefSeq" id="WP_100919851.1">
    <property type="nucleotide sequence ID" value="NZ_CP020370.1"/>
</dbReference>
<protein>
    <recommendedName>
        <fullName evidence="3">Tubulin like</fullName>
    </recommendedName>
</protein>
<dbReference type="Proteomes" id="UP000232638">
    <property type="component" value="Chromosome"/>
</dbReference>
<organism evidence="1 2">
    <name type="scientific">Candidatus Thiodictyon syntrophicum</name>
    <dbReference type="NCBI Taxonomy" id="1166950"/>
    <lineage>
        <taxon>Bacteria</taxon>
        <taxon>Pseudomonadati</taxon>
        <taxon>Pseudomonadota</taxon>
        <taxon>Gammaproteobacteria</taxon>
        <taxon>Chromatiales</taxon>
        <taxon>Chromatiaceae</taxon>
        <taxon>Thiodictyon</taxon>
    </lineage>
</organism>
<dbReference type="AlphaFoldDB" id="A0A2K8U959"/>
<dbReference type="EMBL" id="CP020370">
    <property type="protein sequence ID" value="AUB82103.1"/>
    <property type="molecule type" value="Genomic_DNA"/>
</dbReference>
<sequence>MSQHNYLLIGLGGTGCAVVRELKKRLYIEWRSRGNSGPYPEIYPFMDTVAGERIESRIATLSIDSNRDDLEGAGERLRGWRVFGDTLRLGDREKVLLDPSGIGRILSSVERYPGIEPWIRHELDFVTDITRGSTEPKGCNQIRRMGRLALANGNGITNVVAAVANRLQELSRGGQVGAEIHLACTLAAGTGSGSLIDVVSQVQRHLRSQPGTFNLFIHGFVTAKDVGSVNAGNFYANQYAALLELNAFRLAIYSPWDIAPTAGGGARRLAVPRTGEPTGDLQGTFKSVALISDTTEGGRDVPLSQQVENAAEFLFQLAVRQLGDVPKPLRDALTLEDRPHPADVNGGSRSTAFIGYGVQRVAIPEREIREKLSYSFARQFVLKVLYHNWDSRYRESPRSFARDGFVDSRRGLWHITRDHLCLDLVDDASGQPGFANYETDWREEVRRQADRVRQQLGDEVAGRKEWLADLDRRVARYWESGFRSRGEGGGGSDYFRIRREPVEIRQRAKAIRANVERDLLTNLERLNLDYPLHYLPAAVEFLIARIEDDRIAFGRQAPEAVQQIEETDHLRDEMRNEYAKCGWLAKRKQDRIFQNYRDACVRTYYWRTIQLAAEYGQDLCAVLIAELKGLQQEVSLFDTRLKLLAKSFDEEIAARIQEVAPKDGAEDTLYLVDARYVNESIAKRFESDKSIQDRQANAAIAALVPLRGDRIEFSAYNERMPVGETDRVGGGLLDELRRVAEHNAVEAHRKMGEDDANFEGILGHNIVRKLYTDYGGRADGDLEIWLRELIDKSMPMISFDPNEEPMDLPGVSGPVLRRCVFVPRCKAVPAEFAQQLRNRIESITGARGGCKTAETLYLDVPEDRNPGEIVVISVAFFFSARTTRVAHGLRTEYRKRLTHKDDRESRRACFEVHTESHEPPLPDLMKSDVREVRRQHLAPILLATALDLMVVPKQDGEQVLFGVVDTFGRVQQKVETGMVMTAAVRETAAESESRFGHAIPVDVIVLYLLYLDRFTEDSLAAVSKLVTDKVQQDRGLDLTRVLARFGDMSGQCFLLSGRREDDATYKFFDQKAKEAGELARRLADRSSV</sequence>
<dbReference type="Pfam" id="PF13809">
    <property type="entry name" value="Tubulin_2"/>
    <property type="match status" value="1"/>
</dbReference>
<dbReference type="KEGG" id="tsy:THSYN_14865"/>
<evidence type="ECO:0000313" key="1">
    <source>
        <dbReference type="EMBL" id="AUB82103.1"/>
    </source>
</evidence>
<gene>
    <name evidence="1" type="ORF">THSYN_14865</name>
</gene>
<evidence type="ECO:0008006" key="3">
    <source>
        <dbReference type="Google" id="ProtNLM"/>
    </source>
</evidence>
<name>A0A2K8U959_9GAMM</name>